<reference evidence="1" key="1">
    <citation type="submission" date="2020-07" db="EMBL/GenBank/DDBJ databases">
        <title>Ethylene signaling mediates host invasion by parasitic plants.</title>
        <authorList>
            <person name="Yoshida S."/>
        </authorList>
    </citation>
    <scope>NUCLEOTIDE SEQUENCE</scope>
    <source>
        <strain evidence="1">Okayama</strain>
    </source>
</reference>
<evidence type="ECO:0000313" key="1">
    <source>
        <dbReference type="EMBL" id="GFP99523.1"/>
    </source>
</evidence>
<organism evidence="1 2">
    <name type="scientific">Phtheirospermum japonicum</name>
    <dbReference type="NCBI Taxonomy" id="374723"/>
    <lineage>
        <taxon>Eukaryota</taxon>
        <taxon>Viridiplantae</taxon>
        <taxon>Streptophyta</taxon>
        <taxon>Embryophyta</taxon>
        <taxon>Tracheophyta</taxon>
        <taxon>Spermatophyta</taxon>
        <taxon>Magnoliopsida</taxon>
        <taxon>eudicotyledons</taxon>
        <taxon>Gunneridae</taxon>
        <taxon>Pentapetalae</taxon>
        <taxon>asterids</taxon>
        <taxon>lamiids</taxon>
        <taxon>Lamiales</taxon>
        <taxon>Orobanchaceae</taxon>
        <taxon>Orobanchaceae incertae sedis</taxon>
        <taxon>Phtheirospermum</taxon>
    </lineage>
</organism>
<sequence length="71" mass="7872">MLAAEESERAELEAASGYISYGSVLATEPTMAEDPVIRTGSSPGWKLQHQCEVCFSPTTTRCKQCKAIRYW</sequence>
<dbReference type="EMBL" id="BMAC01000578">
    <property type="protein sequence ID" value="GFP99523.1"/>
    <property type="molecule type" value="Genomic_DNA"/>
</dbReference>
<dbReference type="Proteomes" id="UP000653305">
    <property type="component" value="Unassembled WGS sequence"/>
</dbReference>
<dbReference type="AlphaFoldDB" id="A0A830CUL2"/>
<name>A0A830CUL2_9LAMI</name>
<evidence type="ECO:0000313" key="2">
    <source>
        <dbReference type="Proteomes" id="UP000653305"/>
    </source>
</evidence>
<accession>A0A830CUL2</accession>
<protein>
    <submittedName>
        <fullName evidence="1">Uncharacterized protein</fullName>
    </submittedName>
</protein>
<proteinExistence type="predicted"/>
<gene>
    <name evidence="1" type="ORF">PHJA_002096400</name>
</gene>
<dbReference type="OrthoDB" id="5855668at2759"/>
<keyword evidence="2" id="KW-1185">Reference proteome</keyword>
<comment type="caution">
    <text evidence="1">The sequence shown here is derived from an EMBL/GenBank/DDBJ whole genome shotgun (WGS) entry which is preliminary data.</text>
</comment>